<organism evidence="1 2">
    <name type="scientific">Bacillus anthracis</name>
    <name type="common">anthrax bacterium</name>
    <dbReference type="NCBI Taxonomy" id="1392"/>
    <lineage>
        <taxon>Bacteria</taxon>
        <taxon>Bacillati</taxon>
        <taxon>Bacillota</taxon>
        <taxon>Bacilli</taxon>
        <taxon>Bacillales</taxon>
        <taxon>Bacillaceae</taxon>
        <taxon>Bacillus</taxon>
        <taxon>Bacillus cereus group</taxon>
    </lineage>
</organism>
<name>A0A0J1I1S7_BACAN</name>
<dbReference type="Proteomes" id="UP000035904">
    <property type="component" value="Unassembled WGS sequence"/>
</dbReference>
<gene>
    <name evidence="1" type="ORF">ABW01_08045</name>
</gene>
<dbReference type="AlphaFoldDB" id="A0A0J1I1S7"/>
<protein>
    <submittedName>
        <fullName evidence="1">Uncharacterized protein</fullName>
    </submittedName>
</protein>
<reference evidence="1 2" key="1">
    <citation type="submission" date="2015-05" db="EMBL/GenBank/DDBJ databases">
        <title>Whole genome sequence and identification of bacterial endophytes from Costus igneus.</title>
        <authorList>
            <person name="Lee Y.P."/>
            <person name="Gan H.M."/>
            <person name="Eng W."/>
            <person name="Wheatley M.S."/>
            <person name="Caraballo A."/>
            <person name="Polter S."/>
            <person name="Savka M.A."/>
            <person name="Hudson A.O."/>
        </authorList>
    </citation>
    <scope>NUCLEOTIDE SEQUENCE [LARGE SCALE GENOMIC DNA]</scope>
    <source>
        <strain evidence="1 2">RIT375</strain>
    </source>
</reference>
<proteinExistence type="predicted"/>
<accession>A0A0J1I1S7</accession>
<dbReference type="PATRIC" id="fig|1392.242.peg.4086"/>
<dbReference type="RefSeq" id="WP_047956531.1">
    <property type="nucleotide sequence ID" value="NZ_LDPG01000003.1"/>
</dbReference>
<evidence type="ECO:0000313" key="1">
    <source>
        <dbReference type="EMBL" id="KLV19896.1"/>
    </source>
</evidence>
<dbReference type="EMBL" id="LDPG01000003">
    <property type="protein sequence ID" value="KLV19896.1"/>
    <property type="molecule type" value="Genomic_DNA"/>
</dbReference>
<comment type="caution">
    <text evidence="1">The sequence shown here is derived from an EMBL/GenBank/DDBJ whole genome shotgun (WGS) entry which is preliminary data.</text>
</comment>
<sequence length="67" mass="7966">MVINHAGNLKKDYFVSYIRLIMNAHQCNVENAKDYVFQSMFRLKKNSLGKKTYQSFLEAYRELKQSN</sequence>
<evidence type="ECO:0000313" key="2">
    <source>
        <dbReference type="Proteomes" id="UP000035904"/>
    </source>
</evidence>